<keyword evidence="1 5" id="KW-0963">Cytoplasm</keyword>
<sequence>MKNNAGVAASATPYPQAMPLFNITDLSEKLSTGQRLLGIDPGAKTAGLALSDVMLMVASPYGVLKREKLSVMARKIAEIVSEQDVGALVVGLPLSMDGGFGPAAQAARDWAQALSDQIGIAAVLWDERFSSSVVNRTIIGEADLSRKRRGEIVDKMAAAYMLQGVLDYLSMQRSRHSQSFEE</sequence>
<keyword evidence="2 5" id="KW-0690">Ribosome biogenesis</keyword>
<protein>
    <recommendedName>
        <fullName evidence="5">Putative pre-16S rRNA nuclease</fullName>
        <ecNumber evidence="5">3.1.-.-</ecNumber>
    </recommendedName>
</protein>
<feature type="domain" description="YqgF/RNase H-like" evidence="6">
    <location>
        <begin position="34"/>
        <end position="134"/>
    </location>
</feature>
<evidence type="ECO:0000256" key="3">
    <source>
        <dbReference type="ARBA" id="ARBA00022722"/>
    </source>
</evidence>
<name>A0A6S6PLX6_ACEAC</name>
<evidence type="ECO:0000256" key="2">
    <source>
        <dbReference type="ARBA" id="ARBA00022517"/>
    </source>
</evidence>
<dbReference type="EMBL" id="AP023326">
    <property type="protein sequence ID" value="BCI67675.1"/>
    <property type="molecule type" value="Genomic_DNA"/>
</dbReference>
<dbReference type="CDD" id="cd16964">
    <property type="entry name" value="YqgF"/>
    <property type="match status" value="1"/>
</dbReference>
<dbReference type="InterPro" id="IPR005227">
    <property type="entry name" value="YqgF"/>
</dbReference>
<dbReference type="SUPFAM" id="SSF53098">
    <property type="entry name" value="Ribonuclease H-like"/>
    <property type="match status" value="1"/>
</dbReference>
<dbReference type="Gene3D" id="3.30.420.140">
    <property type="entry name" value="YqgF/RNase H-like domain"/>
    <property type="match status" value="1"/>
</dbReference>
<dbReference type="Pfam" id="PF03652">
    <property type="entry name" value="RuvX"/>
    <property type="match status" value="1"/>
</dbReference>
<evidence type="ECO:0000313" key="8">
    <source>
        <dbReference type="Proteomes" id="UP000515220"/>
    </source>
</evidence>
<accession>A0A6S6PLX6</accession>
<dbReference type="InterPro" id="IPR006641">
    <property type="entry name" value="YqgF/RNaseH-like_dom"/>
</dbReference>
<comment type="function">
    <text evidence="5">Could be a nuclease involved in processing of the 5'-end of pre-16S rRNA.</text>
</comment>
<keyword evidence="3 5" id="KW-0540">Nuclease</keyword>
<evidence type="ECO:0000313" key="7">
    <source>
        <dbReference type="EMBL" id="BCI67675.1"/>
    </source>
</evidence>
<dbReference type="PANTHER" id="PTHR33317">
    <property type="entry name" value="POLYNUCLEOTIDYL TRANSFERASE, RIBONUCLEASE H-LIKE SUPERFAMILY PROTEIN"/>
    <property type="match status" value="1"/>
</dbReference>
<dbReference type="InterPro" id="IPR012337">
    <property type="entry name" value="RNaseH-like_sf"/>
</dbReference>
<comment type="similarity">
    <text evidence="5">Belongs to the YqgF HJR family.</text>
</comment>
<dbReference type="HAMAP" id="MF_00651">
    <property type="entry name" value="Nuclease_YqgF"/>
    <property type="match status" value="1"/>
</dbReference>
<dbReference type="GO" id="GO:0016788">
    <property type="term" value="F:hydrolase activity, acting on ester bonds"/>
    <property type="evidence" value="ECO:0007669"/>
    <property type="project" value="UniProtKB-UniRule"/>
</dbReference>
<comment type="subcellular location">
    <subcellularLocation>
        <location evidence="5">Cytoplasm</location>
    </subcellularLocation>
</comment>
<evidence type="ECO:0000259" key="6">
    <source>
        <dbReference type="SMART" id="SM00732"/>
    </source>
</evidence>
<dbReference type="Proteomes" id="UP000515220">
    <property type="component" value="Chromosome"/>
</dbReference>
<evidence type="ECO:0000256" key="4">
    <source>
        <dbReference type="ARBA" id="ARBA00022801"/>
    </source>
</evidence>
<reference evidence="7 8" key="1">
    <citation type="submission" date="2020-07" db="EMBL/GenBank/DDBJ databases">
        <title>Complete Genome Sequence of an acetic acid bacterium, Acetobacter aceti JCM20276.</title>
        <authorList>
            <person name="Hirose Y."/>
            <person name="Mihara H."/>
        </authorList>
    </citation>
    <scope>NUCLEOTIDE SEQUENCE [LARGE SCALE GENOMIC DNA]</scope>
    <source>
        <strain evidence="7 8">JCM20276</strain>
    </source>
</reference>
<dbReference type="GO" id="GO:0005737">
    <property type="term" value="C:cytoplasm"/>
    <property type="evidence" value="ECO:0007669"/>
    <property type="project" value="UniProtKB-SubCell"/>
</dbReference>
<keyword evidence="4 5" id="KW-0378">Hydrolase</keyword>
<evidence type="ECO:0000256" key="5">
    <source>
        <dbReference type="HAMAP-Rule" id="MF_00651"/>
    </source>
</evidence>
<dbReference type="EC" id="3.1.-.-" evidence="5"/>
<dbReference type="GO" id="GO:0004518">
    <property type="term" value="F:nuclease activity"/>
    <property type="evidence" value="ECO:0007669"/>
    <property type="project" value="UniProtKB-KW"/>
</dbReference>
<dbReference type="GO" id="GO:0000967">
    <property type="term" value="P:rRNA 5'-end processing"/>
    <property type="evidence" value="ECO:0007669"/>
    <property type="project" value="UniProtKB-UniRule"/>
</dbReference>
<evidence type="ECO:0000256" key="1">
    <source>
        <dbReference type="ARBA" id="ARBA00022490"/>
    </source>
</evidence>
<proteinExistence type="inferred from homology"/>
<dbReference type="AlphaFoldDB" id="A0A6S6PLX6"/>
<organism evidence="7 8">
    <name type="scientific">Acetobacter aceti</name>
    <dbReference type="NCBI Taxonomy" id="435"/>
    <lineage>
        <taxon>Bacteria</taxon>
        <taxon>Pseudomonadati</taxon>
        <taxon>Pseudomonadota</taxon>
        <taxon>Alphaproteobacteria</taxon>
        <taxon>Acetobacterales</taxon>
        <taxon>Acetobacteraceae</taxon>
        <taxon>Acetobacter</taxon>
        <taxon>Acetobacter subgen. Acetobacter</taxon>
    </lineage>
</organism>
<dbReference type="InterPro" id="IPR037027">
    <property type="entry name" value="YqgF/RNaseH-like_dom_sf"/>
</dbReference>
<dbReference type="SMART" id="SM00732">
    <property type="entry name" value="YqgFc"/>
    <property type="match status" value="1"/>
</dbReference>
<gene>
    <name evidence="7" type="ORF">AAJCM20276_22990</name>
</gene>
<dbReference type="NCBIfam" id="TIGR00250">
    <property type="entry name" value="RNAse_H_YqgF"/>
    <property type="match status" value="1"/>
</dbReference>
<dbReference type="PANTHER" id="PTHR33317:SF4">
    <property type="entry name" value="POLYNUCLEOTIDYL TRANSFERASE, RIBONUCLEASE H-LIKE SUPERFAMILY PROTEIN"/>
    <property type="match status" value="1"/>
</dbReference>